<dbReference type="HOGENOM" id="CLU_046025_16_0_1"/>
<organism evidence="3 4">
    <name type="scientific">Fomitopsis schrenkii</name>
    <name type="common">Brown rot fungus</name>
    <dbReference type="NCBI Taxonomy" id="2126942"/>
    <lineage>
        <taxon>Eukaryota</taxon>
        <taxon>Fungi</taxon>
        <taxon>Dikarya</taxon>
        <taxon>Basidiomycota</taxon>
        <taxon>Agaricomycotina</taxon>
        <taxon>Agaricomycetes</taxon>
        <taxon>Polyporales</taxon>
        <taxon>Fomitopsis</taxon>
    </lineage>
</organism>
<evidence type="ECO:0000313" key="3">
    <source>
        <dbReference type="EMBL" id="EPS92993.1"/>
    </source>
</evidence>
<keyword evidence="4" id="KW-1185">Reference proteome</keyword>
<dbReference type="InterPro" id="IPR045339">
    <property type="entry name" value="DUF6534"/>
</dbReference>
<dbReference type="PANTHER" id="PTHR40465:SF1">
    <property type="entry name" value="DUF6534 DOMAIN-CONTAINING PROTEIN"/>
    <property type="match status" value="1"/>
</dbReference>
<feature type="transmembrane region" description="Helical" evidence="1">
    <location>
        <begin position="21"/>
        <end position="46"/>
    </location>
</feature>
<dbReference type="AlphaFoldDB" id="S8DNS6"/>
<dbReference type="STRING" id="743788.S8DNS6"/>
<dbReference type="InParanoid" id="S8DNS6"/>
<gene>
    <name evidence="3" type="ORF">FOMPIDRAFT_60029</name>
</gene>
<dbReference type="EMBL" id="KE504310">
    <property type="protein sequence ID" value="EPS92993.1"/>
    <property type="molecule type" value="Genomic_DNA"/>
</dbReference>
<feature type="transmembrane region" description="Helical" evidence="1">
    <location>
        <begin position="180"/>
        <end position="202"/>
    </location>
</feature>
<reference evidence="3 4" key="1">
    <citation type="journal article" date="2012" name="Science">
        <title>The Paleozoic origin of enzymatic lignin decomposition reconstructed from 31 fungal genomes.</title>
        <authorList>
            <person name="Floudas D."/>
            <person name="Binder M."/>
            <person name="Riley R."/>
            <person name="Barry K."/>
            <person name="Blanchette R.A."/>
            <person name="Henrissat B."/>
            <person name="Martinez A.T."/>
            <person name="Otillar R."/>
            <person name="Spatafora J.W."/>
            <person name="Yadav J.S."/>
            <person name="Aerts A."/>
            <person name="Benoit I."/>
            <person name="Boyd A."/>
            <person name="Carlson A."/>
            <person name="Copeland A."/>
            <person name="Coutinho P.M."/>
            <person name="de Vries R.P."/>
            <person name="Ferreira P."/>
            <person name="Findley K."/>
            <person name="Foster B."/>
            <person name="Gaskell J."/>
            <person name="Glotzer D."/>
            <person name="Gorecki P."/>
            <person name="Heitman J."/>
            <person name="Hesse C."/>
            <person name="Hori C."/>
            <person name="Igarashi K."/>
            <person name="Jurgens J.A."/>
            <person name="Kallen N."/>
            <person name="Kersten P."/>
            <person name="Kohler A."/>
            <person name="Kuees U."/>
            <person name="Kumar T.K.A."/>
            <person name="Kuo A."/>
            <person name="LaButti K."/>
            <person name="Larrondo L.F."/>
            <person name="Lindquist E."/>
            <person name="Ling A."/>
            <person name="Lombard V."/>
            <person name="Lucas S."/>
            <person name="Lundell T."/>
            <person name="Martin R."/>
            <person name="McLaughlin D.J."/>
            <person name="Morgenstern I."/>
            <person name="Morin E."/>
            <person name="Murat C."/>
            <person name="Nagy L.G."/>
            <person name="Nolan M."/>
            <person name="Ohm R.A."/>
            <person name="Patyshakuliyeva A."/>
            <person name="Rokas A."/>
            <person name="Ruiz-Duenas F.J."/>
            <person name="Sabat G."/>
            <person name="Salamov A."/>
            <person name="Samejima M."/>
            <person name="Schmutz J."/>
            <person name="Slot J.C."/>
            <person name="St John F."/>
            <person name="Stenlid J."/>
            <person name="Sun H."/>
            <person name="Sun S."/>
            <person name="Syed K."/>
            <person name="Tsang A."/>
            <person name="Wiebenga A."/>
            <person name="Young D."/>
            <person name="Pisabarro A."/>
            <person name="Eastwood D.C."/>
            <person name="Martin F."/>
            <person name="Cullen D."/>
            <person name="Grigoriev I.V."/>
            <person name="Hibbett D.S."/>
        </authorList>
    </citation>
    <scope>NUCLEOTIDE SEQUENCE</scope>
    <source>
        <strain evidence="4">FP-58527</strain>
    </source>
</reference>
<dbReference type="eggNOG" id="ENOG502RCUQ">
    <property type="taxonomic scope" value="Eukaryota"/>
</dbReference>
<evidence type="ECO:0000313" key="4">
    <source>
        <dbReference type="Proteomes" id="UP000015241"/>
    </source>
</evidence>
<feature type="domain" description="DUF6534" evidence="2">
    <location>
        <begin position="143"/>
        <end position="236"/>
    </location>
</feature>
<feature type="transmembrane region" description="Helical" evidence="1">
    <location>
        <begin position="96"/>
        <end position="118"/>
    </location>
</feature>
<dbReference type="OrthoDB" id="2794820at2759"/>
<feature type="transmembrane region" description="Helical" evidence="1">
    <location>
        <begin position="138"/>
        <end position="159"/>
    </location>
</feature>
<name>S8DNS6_FOMSC</name>
<feature type="transmembrane region" description="Helical" evidence="1">
    <location>
        <begin position="66"/>
        <end position="84"/>
    </location>
</feature>
<dbReference type="Pfam" id="PF20152">
    <property type="entry name" value="DUF6534"/>
    <property type="match status" value="1"/>
</dbReference>
<protein>
    <recommendedName>
        <fullName evidence="2">DUF6534 domain-containing protein</fullName>
    </recommendedName>
</protein>
<accession>S8DNS6</accession>
<feature type="transmembrane region" description="Helical" evidence="1">
    <location>
        <begin position="208"/>
        <end position="225"/>
    </location>
</feature>
<dbReference type="PANTHER" id="PTHR40465">
    <property type="entry name" value="CHROMOSOME 1, WHOLE GENOME SHOTGUN SEQUENCE"/>
    <property type="match status" value="1"/>
</dbReference>
<keyword evidence="1" id="KW-0472">Membrane</keyword>
<keyword evidence="1" id="KW-1133">Transmembrane helix</keyword>
<keyword evidence="1" id="KW-0812">Transmembrane</keyword>
<evidence type="ECO:0000256" key="1">
    <source>
        <dbReference type="SAM" id="Phobius"/>
    </source>
</evidence>
<evidence type="ECO:0000259" key="2">
    <source>
        <dbReference type="Pfam" id="PF20152"/>
    </source>
</evidence>
<feature type="non-terminal residue" evidence="3">
    <location>
        <position position="1"/>
    </location>
</feature>
<dbReference type="Proteomes" id="UP000015241">
    <property type="component" value="Unassembled WGS sequence"/>
</dbReference>
<sequence length="236" mass="26403">LYGIASLQTYHYFNTFVKDRLLLKVFVAGLWIIDTFHSICITHAVYHYAIANYMNPIVLTNGVWSIDLSTVISTLIACACQMFFTARVWILGRNRLITGICGALCLVRFALSVVTTWASFNVLPYVRYEHEFTWSIKAGLAVATASDIIIAAAMVYYLLRSRSGIQKTDRIVSRLLGMDVISYWCSVETCLLTSIITTADLICTNVLTSLRTVASVIFLGVYFQVSKLYTNALLTS</sequence>
<proteinExistence type="predicted"/>